<dbReference type="PROSITE" id="PS50104">
    <property type="entry name" value="TIR"/>
    <property type="match status" value="1"/>
</dbReference>
<feature type="coiled-coil region" evidence="1">
    <location>
        <begin position="52"/>
        <end position="87"/>
    </location>
</feature>
<evidence type="ECO:0000313" key="3">
    <source>
        <dbReference type="EMBL" id="MDV2477311.1"/>
    </source>
</evidence>
<dbReference type="EMBL" id="WBMO01000003">
    <property type="protein sequence ID" value="MDV2477311.1"/>
    <property type="molecule type" value="Genomic_DNA"/>
</dbReference>
<reference evidence="3 4" key="1">
    <citation type="submission" date="2019-10" db="EMBL/GenBank/DDBJ databases">
        <title>Draft Genome Assembly of Rhodococcus zopfii DSM44189.</title>
        <authorList>
            <person name="Sutton J.M."/>
            <person name="Akob D.M."/>
            <person name="Bushman T.J."/>
        </authorList>
    </citation>
    <scope>NUCLEOTIDE SEQUENCE [LARGE SCALE GENOMIC DNA]</scope>
    <source>
        <strain evidence="3 4">DSM 44189</strain>
    </source>
</reference>
<dbReference type="Gene3D" id="3.40.50.10140">
    <property type="entry name" value="Toll/interleukin-1 receptor homology (TIR) domain"/>
    <property type="match status" value="1"/>
</dbReference>
<organism evidence="3 4">
    <name type="scientific">Rhodococcus zopfii</name>
    <dbReference type="NCBI Taxonomy" id="43772"/>
    <lineage>
        <taxon>Bacteria</taxon>
        <taxon>Bacillati</taxon>
        <taxon>Actinomycetota</taxon>
        <taxon>Actinomycetes</taxon>
        <taxon>Mycobacteriales</taxon>
        <taxon>Nocardiaceae</taxon>
        <taxon>Rhodococcus</taxon>
    </lineage>
</organism>
<comment type="caution">
    <text evidence="3">The sequence shown here is derived from an EMBL/GenBank/DDBJ whole genome shotgun (WGS) entry which is preliminary data.</text>
</comment>
<evidence type="ECO:0000259" key="2">
    <source>
        <dbReference type="PROSITE" id="PS50104"/>
    </source>
</evidence>
<dbReference type="Proteomes" id="UP001275440">
    <property type="component" value="Unassembled WGS sequence"/>
</dbReference>
<gene>
    <name evidence="3" type="ORF">F8M49_21625</name>
</gene>
<protein>
    <submittedName>
        <fullName evidence="3">TIR domain-containing protein</fullName>
    </submittedName>
</protein>
<keyword evidence="4" id="KW-1185">Reference proteome</keyword>
<evidence type="ECO:0000256" key="1">
    <source>
        <dbReference type="SAM" id="Coils"/>
    </source>
</evidence>
<dbReference type="InterPro" id="IPR000157">
    <property type="entry name" value="TIR_dom"/>
</dbReference>
<name>A0ABU3WTG2_9NOCA</name>
<dbReference type="SUPFAM" id="SSF52200">
    <property type="entry name" value="Toll/Interleukin receptor TIR domain"/>
    <property type="match status" value="1"/>
</dbReference>
<dbReference type="Pfam" id="PF13676">
    <property type="entry name" value="TIR_2"/>
    <property type="match status" value="1"/>
</dbReference>
<accession>A0ABU3WTG2</accession>
<sequence>MNRSPPIRSPLARITLSVGSGTMLSLIAIARPLCQGGSMARKFDPAKFQRDMRAAQRRVEQENRRRVDAYNREVERVNRANQRKVDEHNRAVARQNQREIDRYNQHVTAVNAANRKANEHNQRVIGELTAKLRSSPVQYTPAEQELADRLHEALPAQGAREYDTFLSYARIDGSDTGSELRDRLEDHGVRVWFDEIAIVPGRSQALQMDQGLRKARCGIALLTPAYLTGRFWTERELGALLHKSTLIPVLHNVTFDQVAEYSGILPDLAGFETSRDSIGVIAEKIAAAVLPQEQVDGP</sequence>
<evidence type="ECO:0000313" key="4">
    <source>
        <dbReference type="Proteomes" id="UP001275440"/>
    </source>
</evidence>
<dbReference type="InterPro" id="IPR035897">
    <property type="entry name" value="Toll_tir_struct_dom_sf"/>
</dbReference>
<keyword evidence="1" id="KW-0175">Coiled coil</keyword>
<feature type="domain" description="TIR" evidence="2">
    <location>
        <begin position="160"/>
        <end position="289"/>
    </location>
</feature>
<proteinExistence type="predicted"/>